<proteinExistence type="predicted"/>
<dbReference type="EMBL" id="JAGGKX010000005">
    <property type="protein sequence ID" value="MBP1969254.1"/>
    <property type="molecule type" value="Genomic_DNA"/>
</dbReference>
<evidence type="ECO:0000313" key="2">
    <source>
        <dbReference type="Proteomes" id="UP001519345"/>
    </source>
</evidence>
<gene>
    <name evidence="1" type="ORF">J2Z83_001358</name>
</gene>
<dbReference type="PANTHER" id="PTHR38045">
    <property type="entry name" value="CHROMOSOME 1, WHOLE GENOME SHOTGUN SEQUENCE"/>
    <property type="match status" value="1"/>
</dbReference>
<dbReference type="Proteomes" id="UP001519345">
    <property type="component" value="Unassembled WGS sequence"/>
</dbReference>
<dbReference type="InterPro" id="IPR008929">
    <property type="entry name" value="Chondroitin_lyas"/>
</dbReference>
<dbReference type="SUPFAM" id="SSF48230">
    <property type="entry name" value="Chondroitin AC/alginate lyase"/>
    <property type="match status" value="1"/>
</dbReference>
<accession>A0ABS4IE97</accession>
<protein>
    <recommendedName>
        <fullName evidence="3">Heparinase II/III-like protein</fullName>
    </recommendedName>
</protein>
<organism evidence="1 2">
    <name type="scientific">Virgibacillus natechei</name>
    <dbReference type="NCBI Taxonomy" id="1216297"/>
    <lineage>
        <taxon>Bacteria</taxon>
        <taxon>Bacillati</taxon>
        <taxon>Bacillota</taxon>
        <taxon>Bacilli</taxon>
        <taxon>Bacillales</taxon>
        <taxon>Bacillaceae</taxon>
        <taxon>Virgibacillus</taxon>
    </lineage>
</organism>
<dbReference type="RefSeq" id="WP_209462454.1">
    <property type="nucleotide sequence ID" value="NZ_CP110224.1"/>
</dbReference>
<reference evidence="1 2" key="1">
    <citation type="submission" date="2021-03" db="EMBL/GenBank/DDBJ databases">
        <title>Genomic Encyclopedia of Type Strains, Phase IV (KMG-IV): sequencing the most valuable type-strain genomes for metagenomic binning, comparative biology and taxonomic classification.</title>
        <authorList>
            <person name="Goeker M."/>
        </authorList>
    </citation>
    <scope>NUCLEOTIDE SEQUENCE [LARGE SCALE GENOMIC DNA]</scope>
    <source>
        <strain evidence="1 2">DSM 25609</strain>
    </source>
</reference>
<name>A0ABS4IE97_9BACI</name>
<dbReference type="Gene3D" id="2.70.98.70">
    <property type="match status" value="1"/>
</dbReference>
<comment type="caution">
    <text evidence="1">The sequence shown here is derived from an EMBL/GenBank/DDBJ whole genome shotgun (WGS) entry which is preliminary data.</text>
</comment>
<keyword evidence="2" id="KW-1185">Reference proteome</keyword>
<sequence>MNQIEIQTILENSDQCNRSLLFTTKQEQYDWLEKLNTQTQYKQQVDEIREEAKRLLEEPQETLSYSLFKLFHETGSRKEYEEVYFAKRRRLNTFTLMSVLEKDNPSYLEEFENIIWSICNEYTWCLPAHLNDDNETSYHRPFPFQEKTTHHTIDLFAAETGFTLSEILRLTEDLLDPLLKKRIHQEIDQRIMVPYRTTTFHWETATHNWAAVCAGSIGAIALHLFEDNKELSIVIERVLRTMNYYLDGFTHDGTCLEGYGYWQYGFGYYVYFSDLLKKRTDGNINTFDLEKVHQIALFQQKIFLNKERVVNFSDASPTATIPLGLSHYLAHMYNDFETPEYELRAYYKEDHTSRWAPAFRNLLWFDPELAGRPWSNATYYLNESQWLISRHLTEKGHPYVFAAKGGHNDEPHNHNDIGHFLLYGGNEIFLKDLGNGLYNKDYFASNRYSFVGNGSQGHSVPIINHHYQRDGSSHYSTVENVTLNEREERFCIDMTKGYAVESLHQLAREYRWKKTNEPTLTLLDTYIFDDQPESIIERIIIPPLLIKEEPGFLLLEGSSKLKIKFDQEKLQLKINKFEFTNHFGEVENNIALDFLVRKPEKNMHVQLDFEFE</sequence>
<dbReference type="PANTHER" id="PTHR38045:SF1">
    <property type="entry name" value="HEPARINASE II_III-LIKE PROTEIN"/>
    <property type="match status" value="1"/>
</dbReference>
<evidence type="ECO:0000313" key="1">
    <source>
        <dbReference type="EMBL" id="MBP1969254.1"/>
    </source>
</evidence>
<evidence type="ECO:0008006" key="3">
    <source>
        <dbReference type="Google" id="ProtNLM"/>
    </source>
</evidence>
<dbReference type="Gene3D" id="1.50.10.100">
    <property type="entry name" value="Chondroitin AC/alginate lyase"/>
    <property type="match status" value="1"/>
</dbReference>